<feature type="region of interest" description="Disordered" evidence="1">
    <location>
        <begin position="231"/>
        <end position="300"/>
    </location>
</feature>
<evidence type="ECO:0000313" key="2">
    <source>
        <dbReference type="EMBL" id="KAK6911681.1"/>
    </source>
</evidence>
<comment type="caution">
    <text evidence="2">The sequence shown here is derived from an EMBL/GenBank/DDBJ whole genome shotgun (WGS) entry which is preliminary data.</text>
</comment>
<feature type="region of interest" description="Disordered" evidence="1">
    <location>
        <begin position="369"/>
        <end position="431"/>
    </location>
</feature>
<dbReference type="EMBL" id="JBAMMX010000028">
    <property type="protein sequence ID" value="KAK6911681.1"/>
    <property type="molecule type" value="Genomic_DNA"/>
</dbReference>
<accession>A0AAN8UIE9</accession>
<dbReference type="Proteomes" id="UP001370490">
    <property type="component" value="Unassembled WGS sequence"/>
</dbReference>
<dbReference type="GO" id="GO:0043622">
    <property type="term" value="P:cortical microtubule organization"/>
    <property type="evidence" value="ECO:0007669"/>
    <property type="project" value="TreeGrafter"/>
</dbReference>
<feature type="compositionally biased region" description="Polar residues" evidence="1">
    <location>
        <begin position="411"/>
        <end position="431"/>
    </location>
</feature>
<keyword evidence="3" id="KW-1185">Reference proteome</keyword>
<gene>
    <name evidence="2" type="ORF">RJ641_023774</name>
</gene>
<protein>
    <submittedName>
        <fullName evidence="2">Uncharacterized protein</fullName>
    </submittedName>
</protein>
<reference evidence="2 3" key="1">
    <citation type="submission" date="2023-12" db="EMBL/GenBank/DDBJ databases">
        <title>A high-quality genome assembly for Dillenia turbinata (Dilleniales).</title>
        <authorList>
            <person name="Chanderbali A."/>
        </authorList>
    </citation>
    <scope>NUCLEOTIDE SEQUENCE [LARGE SCALE GENOMIC DNA]</scope>
    <source>
        <strain evidence="2">LSX21</strain>
        <tissue evidence="2">Leaf</tissue>
    </source>
</reference>
<dbReference type="AlphaFoldDB" id="A0AAN8UIE9"/>
<evidence type="ECO:0000256" key="1">
    <source>
        <dbReference type="SAM" id="MobiDB-lite"/>
    </source>
</evidence>
<feature type="region of interest" description="Disordered" evidence="1">
    <location>
        <begin position="121"/>
        <end position="159"/>
    </location>
</feature>
<name>A0AAN8UIE9_9MAGN</name>
<dbReference type="GO" id="GO:0055028">
    <property type="term" value="C:cortical microtubule"/>
    <property type="evidence" value="ECO:0007669"/>
    <property type="project" value="TreeGrafter"/>
</dbReference>
<dbReference type="PANTHER" id="PTHR31949">
    <property type="entry name" value="GASTRIC MUCIN-LIKE PROTEIN"/>
    <property type="match status" value="1"/>
</dbReference>
<dbReference type="PANTHER" id="PTHR31949:SF6">
    <property type="entry name" value="DUF4005 DOMAIN-CONTAINING PROTEIN"/>
    <property type="match status" value="1"/>
</dbReference>
<sequence>MNRRRIFRPPPSESGRKDRDEDLLLFRELHKRDKERVINLLQPVSDEFEPNSGNYSLYKIPSAKKGSGYEFLAESNKNDYNWLKTPPATPLFPSLEMDVNASDLVVQRELPIVQPLSRFASTSDASKASIGRPKSPNQKVPRSATASDRPWISSAGPKNTKVISALNPKVHQLTNTLNKSAVGTSLEEQRNQKDSHMNILASNLSKTTMKDSKTKPRSRGVSPFMRSTIPAQIPGFTNEAPPNLKTDRSTSATRGRAGNPVLAAQPRPEPITKPRRQSCSPSVTRGRKMEAKQENEGNSVTTRAKIQAGNGTLVFGSRMVEKVMNARKTDGAERDVKPVRGSVNESGFAKMMCKSSNVVASKHMEMKRDSVHVHHHGATTGLGKSSRAASSTTTSRSTSKTPPQYVHIEYSPTTLLSKTPHSSLASLQKAS</sequence>
<proteinExistence type="predicted"/>
<feature type="compositionally biased region" description="Polar residues" evidence="1">
    <location>
        <begin position="135"/>
        <end position="146"/>
    </location>
</feature>
<organism evidence="2 3">
    <name type="scientific">Dillenia turbinata</name>
    <dbReference type="NCBI Taxonomy" id="194707"/>
    <lineage>
        <taxon>Eukaryota</taxon>
        <taxon>Viridiplantae</taxon>
        <taxon>Streptophyta</taxon>
        <taxon>Embryophyta</taxon>
        <taxon>Tracheophyta</taxon>
        <taxon>Spermatophyta</taxon>
        <taxon>Magnoliopsida</taxon>
        <taxon>eudicotyledons</taxon>
        <taxon>Gunneridae</taxon>
        <taxon>Pentapetalae</taxon>
        <taxon>Dilleniales</taxon>
        <taxon>Dilleniaceae</taxon>
        <taxon>Dillenia</taxon>
    </lineage>
</organism>
<evidence type="ECO:0000313" key="3">
    <source>
        <dbReference type="Proteomes" id="UP001370490"/>
    </source>
</evidence>
<feature type="compositionally biased region" description="Low complexity" evidence="1">
    <location>
        <begin position="384"/>
        <end position="401"/>
    </location>
</feature>